<evidence type="ECO:0000313" key="2">
    <source>
        <dbReference type="Proteomes" id="UP000814243"/>
    </source>
</evidence>
<proteinExistence type="predicted"/>
<gene>
    <name evidence="1" type="ORF">HF086_000406</name>
</gene>
<dbReference type="AlphaFoldDB" id="A0A922SCX0"/>
<accession>A0A922SCX0</accession>
<reference evidence="1" key="1">
    <citation type="journal article" date="2021" name="G3 (Bethesda)">
        <title>Genome and transcriptome analysis of the beet armyworm Spodoptera exigua reveals targets for pest control. .</title>
        <authorList>
            <person name="Simon S."/>
            <person name="Breeschoten T."/>
            <person name="Jansen H.J."/>
            <person name="Dirks R.P."/>
            <person name="Schranz M.E."/>
            <person name="Ros V.I.D."/>
        </authorList>
    </citation>
    <scope>NUCLEOTIDE SEQUENCE</scope>
    <source>
        <strain evidence="1">TB_SE_WUR_2020</strain>
    </source>
</reference>
<protein>
    <submittedName>
        <fullName evidence="1">Uncharacterized protein</fullName>
    </submittedName>
</protein>
<comment type="caution">
    <text evidence="1">The sequence shown here is derived from an EMBL/GenBank/DDBJ whole genome shotgun (WGS) entry which is preliminary data.</text>
</comment>
<dbReference type="Proteomes" id="UP000814243">
    <property type="component" value="Unassembled WGS sequence"/>
</dbReference>
<organism evidence="1 2">
    <name type="scientific">Spodoptera exigua</name>
    <name type="common">Beet armyworm</name>
    <name type="synonym">Noctua fulgens</name>
    <dbReference type="NCBI Taxonomy" id="7107"/>
    <lineage>
        <taxon>Eukaryota</taxon>
        <taxon>Metazoa</taxon>
        <taxon>Ecdysozoa</taxon>
        <taxon>Arthropoda</taxon>
        <taxon>Hexapoda</taxon>
        <taxon>Insecta</taxon>
        <taxon>Pterygota</taxon>
        <taxon>Neoptera</taxon>
        <taxon>Endopterygota</taxon>
        <taxon>Lepidoptera</taxon>
        <taxon>Glossata</taxon>
        <taxon>Ditrysia</taxon>
        <taxon>Noctuoidea</taxon>
        <taxon>Noctuidae</taxon>
        <taxon>Amphipyrinae</taxon>
        <taxon>Spodoptera</taxon>
    </lineage>
</organism>
<dbReference type="EMBL" id="JACEFF010000675">
    <property type="protein sequence ID" value="KAH9633046.1"/>
    <property type="molecule type" value="Genomic_DNA"/>
</dbReference>
<name>A0A922SCX0_SPOEX</name>
<sequence length="203" mass="22884">MLPSNHLNNNETQNDWINSMEETAKTNQERETEEIVASWDTENETYLDEITGEVIIREKTYAPIETDAPSTSYGMFGEPALLPQFSEDRRHYPAEVDNPKFVSLYEDVMFDEPIQEHDYSMSSSASRGIVSYKYDAVLQDINLNDLGSPNTPLNVYSPKITSIQKPSPLALTPASIEPLFSVVTNDPSDSLYNTPVPSPYCDF</sequence>
<evidence type="ECO:0000313" key="1">
    <source>
        <dbReference type="EMBL" id="KAH9633046.1"/>
    </source>
</evidence>